<feature type="transmembrane region" description="Helical" evidence="5">
    <location>
        <begin position="382"/>
        <end position="405"/>
    </location>
</feature>
<feature type="transmembrane region" description="Helical" evidence="5">
    <location>
        <begin position="411"/>
        <end position="432"/>
    </location>
</feature>
<feature type="transmembrane region" description="Helical" evidence="5">
    <location>
        <begin position="180"/>
        <end position="201"/>
    </location>
</feature>
<comment type="subcellular location">
    <subcellularLocation>
        <location evidence="1">Membrane</location>
        <topology evidence="1">Multi-pass membrane protein</topology>
    </subcellularLocation>
</comment>
<dbReference type="OrthoDB" id="9784658at2"/>
<dbReference type="PROSITE" id="PS00217">
    <property type="entry name" value="SUGAR_TRANSPORT_2"/>
    <property type="match status" value="1"/>
</dbReference>
<dbReference type="PANTHER" id="PTHR23508:SF10">
    <property type="entry name" value="CARBOXYLIC ACID TRANSPORTER PROTEIN HOMOLOG"/>
    <property type="match status" value="1"/>
</dbReference>
<evidence type="ECO:0000256" key="4">
    <source>
        <dbReference type="ARBA" id="ARBA00023136"/>
    </source>
</evidence>
<keyword evidence="3 5" id="KW-1133">Transmembrane helix</keyword>
<dbReference type="InterPro" id="IPR005829">
    <property type="entry name" value="Sugar_transporter_CS"/>
</dbReference>
<gene>
    <name evidence="7" type="ORF">EOD43_05375</name>
</gene>
<feature type="transmembrane region" description="Helical" evidence="5">
    <location>
        <begin position="118"/>
        <end position="138"/>
    </location>
</feature>
<feature type="transmembrane region" description="Helical" evidence="5">
    <location>
        <begin position="93"/>
        <end position="112"/>
    </location>
</feature>
<evidence type="ECO:0000256" key="2">
    <source>
        <dbReference type="ARBA" id="ARBA00022692"/>
    </source>
</evidence>
<evidence type="ECO:0000256" key="1">
    <source>
        <dbReference type="ARBA" id="ARBA00004141"/>
    </source>
</evidence>
<keyword evidence="8" id="KW-1185">Reference proteome</keyword>
<evidence type="ECO:0000256" key="3">
    <source>
        <dbReference type="ARBA" id="ARBA00022989"/>
    </source>
</evidence>
<dbReference type="AlphaFoldDB" id="A0A437M6X9"/>
<dbReference type="Proteomes" id="UP000282971">
    <property type="component" value="Unassembled WGS sequence"/>
</dbReference>
<dbReference type="InterPro" id="IPR020846">
    <property type="entry name" value="MFS_dom"/>
</dbReference>
<dbReference type="PROSITE" id="PS00216">
    <property type="entry name" value="SUGAR_TRANSPORT_1"/>
    <property type="match status" value="1"/>
</dbReference>
<dbReference type="Pfam" id="PF07690">
    <property type="entry name" value="MFS_1"/>
    <property type="match status" value="1"/>
</dbReference>
<dbReference type="EMBL" id="SACN01000001">
    <property type="protein sequence ID" value="RVT93316.1"/>
    <property type="molecule type" value="Genomic_DNA"/>
</dbReference>
<name>A0A437M6X9_9SPHN</name>
<feature type="transmembrane region" description="Helical" evidence="5">
    <location>
        <begin position="295"/>
        <end position="316"/>
    </location>
</feature>
<keyword evidence="2 5" id="KW-0812">Transmembrane</keyword>
<dbReference type="InterPro" id="IPR036259">
    <property type="entry name" value="MFS_trans_sf"/>
</dbReference>
<comment type="caution">
    <text evidence="7">The sequence shown here is derived from an EMBL/GenBank/DDBJ whole genome shotgun (WGS) entry which is preliminary data.</text>
</comment>
<dbReference type="Gene3D" id="1.20.1250.20">
    <property type="entry name" value="MFS general substrate transporter like domains"/>
    <property type="match status" value="1"/>
</dbReference>
<dbReference type="PANTHER" id="PTHR23508">
    <property type="entry name" value="CARBOXYLIC ACID TRANSPORTER PROTEIN HOMOLOG"/>
    <property type="match status" value="1"/>
</dbReference>
<feature type="domain" description="Major facilitator superfamily (MFS) profile" evidence="6">
    <location>
        <begin position="27"/>
        <end position="437"/>
    </location>
</feature>
<dbReference type="GO" id="GO:0046943">
    <property type="term" value="F:carboxylic acid transmembrane transporter activity"/>
    <property type="evidence" value="ECO:0007669"/>
    <property type="project" value="TreeGrafter"/>
</dbReference>
<accession>A0A437M6X9</accession>
<feature type="transmembrane region" description="Helical" evidence="5">
    <location>
        <begin position="260"/>
        <end position="280"/>
    </location>
</feature>
<evidence type="ECO:0000256" key="5">
    <source>
        <dbReference type="SAM" id="Phobius"/>
    </source>
</evidence>
<dbReference type="PROSITE" id="PS50850">
    <property type="entry name" value="MFS"/>
    <property type="match status" value="1"/>
</dbReference>
<feature type="transmembrane region" description="Helical" evidence="5">
    <location>
        <begin position="57"/>
        <end position="81"/>
    </location>
</feature>
<evidence type="ECO:0000313" key="7">
    <source>
        <dbReference type="EMBL" id="RVT93316.1"/>
    </source>
</evidence>
<dbReference type="RefSeq" id="WP_127741798.1">
    <property type="nucleotide sequence ID" value="NZ_SACN01000001.1"/>
</dbReference>
<dbReference type="SUPFAM" id="SSF103473">
    <property type="entry name" value="MFS general substrate transporter"/>
    <property type="match status" value="1"/>
</dbReference>
<proteinExistence type="predicted"/>
<dbReference type="CDD" id="cd17365">
    <property type="entry name" value="MFS_PcaK_like"/>
    <property type="match status" value="1"/>
</dbReference>
<feature type="transmembrane region" description="Helical" evidence="5">
    <location>
        <begin position="323"/>
        <end position="341"/>
    </location>
</feature>
<feature type="transmembrane region" description="Helical" evidence="5">
    <location>
        <begin position="347"/>
        <end position="370"/>
    </location>
</feature>
<sequence length="439" mass="45642">MATDTTRSIDVAASTDLVGWTPLQIMVVAICTVINMLDGMDVLIISYVAPAMATDWGVSFEALGVIFSAGLVGMMLGCVLIAPLADGIGRRPVVLGALVLITIGALGTGLVGTIPAFVGFRLVTGLGIGTLLASIAALASEYAPAGKRSIAIGAFQAGYPIGAVFTGLAAIWAIPHYGWQATLLGAGVVSAAILPIAFFLLPESIDFLQNRQPAGALAKINTLRARLGLARLDSLPPPRTRSAAPKLGHLFADGLWKSTVTLWFSTFAGFMVLYFVTSWIPKLATEAGLSAGDSLWAGSIFNVGGFIGAATIGWLATKRDIGWLIRTYMLVGCVLMMIFSMPMPLALVLIVAVGMGVTVQGGFTGFYSLAAQMYPSEVRSSGIGWAIGIGRGGSVIGPILGGFLLGKDLPLWIVFLCFAIPLAISGVLASLVRHRADLA</sequence>
<protein>
    <submittedName>
        <fullName evidence="7">MFS transporter</fullName>
    </submittedName>
</protein>
<feature type="transmembrane region" description="Helical" evidence="5">
    <location>
        <begin position="150"/>
        <end position="174"/>
    </location>
</feature>
<keyword evidence="4 5" id="KW-0472">Membrane</keyword>
<dbReference type="GO" id="GO:0005886">
    <property type="term" value="C:plasma membrane"/>
    <property type="evidence" value="ECO:0007669"/>
    <property type="project" value="TreeGrafter"/>
</dbReference>
<dbReference type="InterPro" id="IPR011701">
    <property type="entry name" value="MFS"/>
</dbReference>
<evidence type="ECO:0000313" key="8">
    <source>
        <dbReference type="Proteomes" id="UP000282971"/>
    </source>
</evidence>
<evidence type="ECO:0000259" key="6">
    <source>
        <dbReference type="PROSITE" id="PS50850"/>
    </source>
</evidence>
<organism evidence="7 8">
    <name type="scientific">Sphingomonas crocodyli</name>
    <dbReference type="NCBI Taxonomy" id="1979270"/>
    <lineage>
        <taxon>Bacteria</taxon>
        <taxon>Pseudomonadati</taxon>
        <taxon>Pseudomonadota</taxon>
        <taxon>Alphaproteobacteria</taxon>
        <taxon>Sphingomonadales</taxon>
        <taxon>Sphingomonadaceae</taxon>
        <taxon>Sphingomonas</taxon>
    </lineage>
</organism>
<feature type="transmembrane region" description="Helical" evidence="5">
    <location>
        <begin position="17"/>
        <end position="37"/>
    </location>
</feature>
<reference evidence="7 8" key="1">
    <citation type="submission" date="2019-01" db="EMBL/GenBank/DDBJ databases">
        <authorList>
            <person name="Chen W.-M."/>
        </authorList>
    </citation>
    <scope>NUCLEOTIDE SEQUENCE [LARGE SCALE GENOMIC DNA]</scope>
    <source>
        <strain evidence="7 8">CCP-7</strain>
    </source>
</reference>